<dbReference type="Pfam" id="PF00534">
    <property type="entry name" value="Glycos_transf_1"/>
    <property type="match status" value="1"/>
</dbReference>
<organism evidence="2 3">
    <name type="scientific">Natronomonas aquatica</name>
    <dbReference type="NCBI Taxonomy" id="2841590"/>
    <lineage>
        <taxon>Archaea</taxon>
        <taxon>Methanobacteriati</taxon>
        <taxon>Methanobacteriota</taxon>
        <taxon>Stenosarchaea group</taxon>
        <taxon>Halobacteria</taxon>
        <taxon>Halobacteriales</taxon>
        <taxon>Natronomonadaceae</taxon>
        <taxon>Natronomonas</taxon>
    </lineage>
</organism>
<dbReference type="InterPro" id="IPR001296">
    <property type="entry name" value="Glyco_trans_1"/>
</dbReference>
<dbReference type="Proteomes" id="UP001139494">
    <property type="component" value="Unassembled WGS sequence"/>
</dbReference>
<comment type="caution">
    <text evidence="2">The sequence shown here is derived from an EMBL/GenBank/DDBJ whole genome shotgun (WGS) entry which is preliminary data.</text>
</comment>
<evidence type="ECO:0000313" key="2">
    <source>
        <dbReference type="EMBL" id="MCQ4334912.1"/>
    </source>
</evidence>
<dbReference type="AlphaFoldDB" id="A0A9R1D7I8"/>
<dbReference type="SUPFAM" id="SSF53756">
    <property type="entry name" value="UDP-Glycosyltransferase/glycogen phosphorylase"/>
    <property type="match status" value="1"/>
</dbReference>
<dbReference type="InterPro" id="IPR050194">
    <property type="entry name" value="Glycosyltransferase_grp1"/>
</dbReference>
<dbReference type="Gene3D" id="3.40.50.2000">
    <property type="entry name" value="Glycogen Phosphorylase B"/>
    <property type="match status" value="2"/>
</dbReference>
<dbReference type="PANTHER" id="PTHR45947">
    <property type="entry name" value="SULFOQUINOVOSYL TRANSFERASE SQD2"/>
    <property type="match status" value="1"/>
</dbReference>
<dbReference type="CDD" id="cd03801">
    <property type="entry name" value="GT4_PimA-like"/>
    <property type="match status" value="1"/>
</dbReference>
<dbReference type="GO" id="GO:0016757">
    <property type="term" value="F:glycosyltransferase activity"/>
    <property type="evidence" value="ECO:0007669"/>
    <property type="project" value="InterPro"/>
</dbReference>
<dbReference type="EMBL" id="JAHLKM010000046">
    <property type="protein sequence ID" value="MCQ4334912.1"/>
    <property type="molecule type" value="Genomic_DNA"/>
</dbReference>
<evidence type="ECO:0000259" key="1">
    <source>
        <dbReference type="Pfam" id="PF00534"/>
    </source>
</evidence>
<name>A0A9R1D7I8_9EURY</name>
<protein>
    <submittedName>
        <fullName evidence="2">Glycosyltransferase family 4 protein</fullName>
    </submittedName>
</protein>
<proteinExistence type="predicted"/>
<accession>A0A9R1D7I8</accession>
<keyword evidence="3" id="KW-1185">Reference proteome</keyword>
<reference evidence="2" key="1">
    <citation type="journal article" date="2023" name="Front. Microbiol.">
        <title>Genomic-based phylogenetic and metabolic analyses of the genus Natronomonas, and description of Natronomonas aquatica sp. nov.</title>
        <authorList>
            <person name="Garcia-Roldan A."/>
            <person name="Duran-Viseras A."/>
            <person name="de la Haba R.R."/>
            <person name="Corral P."/>
            <person name="Sanchez-Porro C."/>
            <person name="Ventosa A."/>
        </authorList>
    </citation>
    <scope>NUCLEOTIDE SEQUENCE</scope>
    <source>
        <strain evidence="2">F2-12</strain>
    </source>
</reference>
<gene>
    <name evidence="2" type="ORF">KM295_15785</name>
</gene>
<evidence type="ECO:0000313" key="3">
    <source>
        <dbReference type="Proteomes" id="UP001139494"/>
    </source>
</evidence>
<feature type="domain" description="Glycosyl transferase family 1" evidence="1">
    <location>
        <begin position="187"/>
        <end position="342"/>
    </location>
</feature>
<dbReference type="RefSeq" id="WP_256031179.1">
    <property type="nucleotide sequence ID" value="NZ_JAHLKM010000046.1"/>
</dbReference>
<sequence>MSVCVITYPLGTTATATSDLLDILSELTTVSLVTADISEGAELDEDHEIVEISDAGTGGSIPIAAIRFLRNQFRMCRVLQTRNEDVVWFFGATSYLLPILFSRLIGKTVVLQPRGDVPLTLQIQWEQRISDSLARFLASIVKMLENVGYWRADAIVTYTPAMASELGLDRYEEKLYPNGARYIDTDRFSSQKAYQERDRVVGFIGRLEEEKRIRTLAEVAKQLPKDVTFVFVGDGELRGWLENELAEEITSGSVELTGWIDHDGVPTVLNRFRLLVLPSKMEGLPTVILEAFGCGTPVYATPVSGIPDVVRENETGFLIDHIDGEAMATEIAEILERDDLEEISRNTGEMIEERYSFEAAVTRYEEILSRCS</sequence>
<dbReference type="PANTHER" id="PTHR45947:SF15">
    <property type="entry name" value="TEICHURONIC ACID BIOSYNTHESIS GLYCOSYLTRANSFERASE TUAC-RELATED"/>
    <property type="match status" value="1"/>
</dbReference>